<reference evidence="2" key="1">
    <citation type="journal article" date="2014" name="Proc. Natl. Acad. Sci. U.S.A.">
        <title>Extensive sampling of basidiomycete genomes demonstrates inadequacy of the white-rot/brown-rot paradigm for wood decay fungi.</title>
        <authorList>
            <person name="Riley R."/>
            <person name="Salamov A.A."/>
            <person name="Brown D.W."/>
            <person name="Nagy L.G."/>
            <person name="Floudas D."/>
            <person name="Held B.W."/>
            <person name="Levasseur A."/>
            <person name="Lombard V."/>
            <person name="Morin E."/>
            <person name="Otillar R."/>
            <person name="Lindquist E.A."/>
            <person name="Sun H."/>
            <person name="LaButti K.M."/>
            <person name="Schmutz J."/>
            <person name="Jabbour D."/>
            <person name="Luo H."/>
            <person name="Baker S.E."/>
            <person name="Pisabarro A.G."/>
            <person name="Walton J.D."/>
            <person name="Blanchette R.A."/>
            <person name="Henrissat B."/>
            <person name="Martin F."/>
            <person name="Cullen D."/>
            <person name="Hibbett D.S."/>
            <person name="Grigoriev I.V."/>
        </authorList>
    </citation>
    <scope>NUCLEOTIDE SEQUENCE [LARGE SCALE GENOMIC DNA]</scope>
    <source>
        <strain evidence="2">MUCL 33604</strain>
    </source>
</reference>
<evidence type="ECO:0000313" key="1">
    <source>
        <dbReference type="EMBL" id="KDQ56833.1"/>
    </source>
</evidence>
<dbReference type="HOGENOM" id="CLU_1992946_0_0_1"/>
<dbReference type="InParanoid" id="A0A067PPV0"/>
<gene>
    <name evidence="1" type="ORF">JAAARDRAFT_194783</name>
</gene>
<keyword evidence="2" id="KW-1185">Reference proteome</keyword>
<dbReference type="EMBL" id="KL197721">
    <property type="protein sequence ID" value="KDQ56833.1"/>
    <property type="molecule type" value="Genomic_DNA"/>
</dbReference>
<name>A0A067PPV0_9AGAM</name>
<dbReference type="AlphaFoldDB" id="A0A067PPV0"/>
<evidence type="ECO:0000313" key="2">
    <source>
        <dbReference type="Proteomes" id="UP000027265"/>
    </source>
</evidence>
<accession>A0A067PPV0</accession>
<dbReference type="Proteomes" id="UP000027265">
    <property type="component" value="Unassembled WGS sequence"/>
</dbReference>
<organism evidence="1 2">
    <name type="scientific">Jaapia argillacea MUCL 33604</name>
    <dbReference type="NCBI Taxonomy" id="933084"/>
    <lineage>
        <taxon>Eukaryota</taxon>
        <taxon>Fungi</taxon>
        <taxon>Dikarya</taxon>
        <taxon>Basidiomycota</taxon>
        <taxon>Agaricomycotina</taxon>
        <taxon>Agaricomycetes</taxon>
        <taxon>Agaricomycetidae</taxon>
        <taxon>Jaapiales</taxon>
        <taxon>Jaapiaceae</taxon>
        <taxon>Jaapia</taxon>
    </lineage>
</organism>
<proteinExistence type="predicted"/>
<protein>
    <submittedName>
        <fullName evidence="1">Uncharacterized protein</fullName>
    </submittedName>
</protein>
<sequence length="125" mass="14108">MPPSSDEYYHSSAQRITLRAQANLQFIYPPDLVKAYVKFDKVIREGKLTLTKLKMPAGYGDWVRIYNTFDLPFKFSSIDTQTRAISIHSTTPIITDILDLDALSCPHSTTNTAAKGEAKQARDRL</sequence>